<reference evidence="1" key="1">
    <citation type="submission" date="2010-05" db="EMBL/GenBank/DDBJ databases">
        <title>The Genome Sequence of Magnaporthe poae strain ATCC 64411.</title>
        <authorList>
            <consortium name="The Broad Institute Genome Sequencing Platform"/>
            <consortium name="Broad Institute Genome Sequencing Center for Infectious Disease"/>
            <person name="Ma L.-J."/>
            <person name="Dead R."/>
            <person name="Young S."/>
            <person name="Zeng Q."/>
            <person name="Koehrsen M."/>
            <person name="Alvarado L."/>
            <person name="Berlin A."/>
            <person name="Chapman S.B."/>
            <person name="Chen Z."/>
            <person name="Freedman E."/>
            <person name="Gellesch M."/>
            <person name="Goldberg J."/>
            <person name="Griggs A."/>
            <person name="Gujja S."/>
            <person name="Heilman E.R."/>
            <person name="Heiman D."/>
            <person name="Hepburn T."/>
            <person name="Howarth C."/>
            <person name="Jen D."/>
            <person name="Larson L."/>
            <person name="Mehta T."/>
            <person name="Neiman D."/>
            <person name="Pearson M."/>
            <person name="Roberts A."/>
            <person name="Saif S."/>
            <person name="Shea T."/>
            <person name="Shenoy N."/>
            <person name="Sisk P."/>
            <person name="Stolte C."/>
            <person name="Sykes S."/>
            <person name="Walk T."/>
            <person name="White J."/>
            <person name="Yandava C."/>
            <person name="Haas B."/>
            <person name="Nusbaum C."/>
            <person name="Birren B."/>
        </authorList>
    </citation>
    <scope>NUCLEOTIDE SEQUENCE</scope>
    <source>
        <strain evidence="1">ATCC 64411</strain>
    </source>
</reference>
<dbReference type="AlphaFoldDB" id="A0A0C4E372"/>
<evidence type="ECO:0000313" key="2">
    <source>
        <dbReference type="EnsemblFungi" id="MAPG_06865T0"/>
    </source>
</evidence>
<keyword evidence="3" id="KW-1185">Reference proteome</keyword>
<gene>
    <name evidence="1" type="ORF">MAPG_06865</name>
</gene>
<reference evidence="2" key="5">
    <citation type="submission" date="2015-06" db="UniProtKB">
        <authorList>
            <consortium name="EnsemblFungi"/>
        </authorList>
    </citation>
    <scope>IDENTIFICATION</scope>
    <source>
        <strain evidence="2">ATCC 64411</strain>
    </source>
</reference>
<dbReference type="EMBL" id="GL876970">
    <property type="protein sequence ID" value="KLU87874.1"/>
    <property type="molecule type" value="Genomic_DNA"/>
</dbReference>
<reference evidence="1" key="3">
    <citation type="submission" date="2011-03" db="EMBL/GenBank/DDBJ databases">
        <title>Annotation of Magnaporthe poae ATCC 64411.</title>
        <authorList>
            <person name="Ma L.-J."/>
            <person name="Dead R."/>
            <person name="Young S.K."/>
            <person name="Zeng Q."/>
            <person name="Gargeya S."/>
            <person name="Fitzgerald M."/>
            <person name="Haas B."/>
            <person name="Abouelleil A."/>
            <person name="Alvarado L."/>
            <person name="Arachchi H.M."/>
            <person name="Berlin A."/>
            <person name="Brown A."/>
            <person name="Chapman S.B."/>
            <person name="Chen Z."/>
            <person name="Dunbar C."/>
            <person name="Freedman E."/>
            <person name="Gearin G."/>
            <person name="Gellesch M."/>
            <person name="Goldberg J."/>
            <person name="Griggs A."/>
            <person name="Gujja S."/>
            <person name="Heiman D."/>
            <person name="Howarth C."/>
            <person name="Larson L."/>
            <person name="Lui A."/>
            <person name="MacDonald P.J.P."/>
            <person name="Mehta T."/>
            <person name="Montmayeur A."/>
            <person name="Murphy C."/>
            <person name="Neiman D."/>
            <person name="Pearson M."/>
            <person name="Priest M."/>
            <person name="Roberts A."/>
            <person name="Saif S."/>
            <person name="Shea T."/>
            <person name="Shenoy N."/>
            <person name="Sisk P."/>
            <person name="Stolte C."/>
            <person name="Sykes S."/>
            <person name="Yandava C."/>
            <person name="Wortman J."/>
            <person name="Nusbaum C."/>
            <person name="Birren B."/>
        </authorList>
    </citation>
    <scope>NUCLEOTIDE SEQUENCE</scope>
    <source>
        <strain evidence="1">ATCC 64411</strain>
    </source>
</reference>
<dbReference type="EMBL" id="ADBL01001652">
    <property type="status" value="NOT_ANNOTATED_CDS"/>
    <property type="molecule type" value="Genomic_DNA"/>
</dbReference>
<reference evidence="2" key="4">
    <citation type="journal article" date="2015" name="G3 (Bethesda)">
        <title>Genome sequences of three phytopathogenic species of the Magnaporthaceae family of fungi.</title>
        <authorList>
            <person name="Okagaki L.H."/>
            <person name="Nunes C.C."/>
            <person name="Sailsbery J."/>
            <person name="Clay B."/>
            <person name="Brown D."/>
            <person name="John T."/>
            <person name="Oh Y."/>
            <person name="Young N."/>
            <person name="Fitzgerald M."/>
            <person name="Haas B.J."/>
            <person name="Zeng Q."/>
            <person name="Young S."/>
            <person name="Adiconis X."/>
            <person name="Fan L."/>
            <person name="Levin J.Z."/>
            <person name="Mitchell T.K."/>
            <person name="Okubara P.A."/>
            <person name="Farman M.L."/>
            <person name="Kohn L.M."/>
            <person name="Birren B."/>
            <person name="Ma L.-J."/>
            <person name="Dean R.A."/>
        </authorList>
    </citation>
    <scope>NUCLEOTIDE SEQUENCE</scope>
    <source>
        <strain evidence="2">ATCC 64411 / 73-15</strain>
    </source>
</reference>
<dbReference type="Proteomes" id="UP000011715">
    <property type="component" value="Unassembled WGS sequence"/>
</dbReference>
<evidence type="ECO:0000313" key="1">
    <source>
        <dbReference type="EMBL" id="KLU87874.1"/>
    </source>
</evidence>
<protein>
    <submittedName>
        <fullName evidence="1 2">Uncharacterized protein</fullName>
    </submittedName>
</protein>
<sequence>MMSRASERREIYLDEVESTWGGWSNEPTPGRRPIQGVSRRAATTSTILLSSGRLYAPTLARLSTAHSSKPGGRTGTTVVLKKCHNLLPRVRAKKTPSALIRIRLLAATLELSK</sequence>
<accession>A0A0C4E372</accession>
<proteinExistence type="predicted"/>
<name>A0A0C4E372_MAGP6</name>
<evidence type="ECO:0000313" key="3">
    <source>
        <dbReference type="Proteomes" id="UP000011715"/>
    </source>
</evidence>
<dbReference type="VEuPathDB" id="FungiDB:MAPG_06865"/>
<reference evidence="3" key="2">
    <citation type="submission" date="2010-05" db="EMBL/GenBank/DDBJ databases">
        <title>The genome sequence of Magnaporthe poae strain ATCC 64411.</title>
        <authorList>
            <person name="Ma L.-J."/>
            <person name="Dead R."/>
            <person name="Young S."/>
            <person name="Zeng Q."/>
            <person name="Koehrsen M."/>
            <person name="Alvarado L."/>
            <person name="Berlin A."/>
            <person name="Chapman S.B."/>
            <person name="Chen Z."/>
            <person name="Freedman E."/>
            <person name="Gellesch M."/>
            <person name="Goldberg J."/>
            <person name="Griggs A."/>
            <person name="Gujja S."/>
            <person name="Heilman E.R."/>
            <person name="Heiman D."/>
            <person name="Hepburn T."/>
            <person name="Howarth C."/>
            <person name="Jen D."/>
            <person name="Larson L."/>
            <person name="Mehta T."/>
            <person name="Neiman D."/>
            <person name="Pearson M."/>
            <person name="Roberts A."/>
            <person name="Saif S."/>
            <person name="Shea T."/>
            <person name="Shenoy N."/>
            <person name="Sisk P."/>
            <person name="Stolte C."/>
            <person name="Sykes S."/>
            <person name="Walk T."/>
            <person name="White J."/>
            <person name="Yandava C."/>
            <person name="Haas B."/>
            <person name="Nusbaum C."/>
            <person name="Birren B."/>
        </authorList>
    </citation>
    <scope>NUCLEOTIDE SEQUENCE [LARGE SCALE GENOMIC DNA]</scope>
    <source>
        <strain evidence="3">ATCC 64411 / 73-15</strain>
    </source>
</reference>
<organism evidence="2 3">
    <name type="scientific">Magnaporthiopsis poae (strain ATCC 64411 / 73-15)</name>
    <name type="common">Kentucky bluegrass fungus</name>
    <name type="synonym">Magnaporthe poae</name>
    <dbReference type="NCBI Taxonomy" id="644358"/>
    <lineage>
        <taxon>Eukaryota</taxon>
        <taxon>Fungi</taxon>
        <taxon>Dikarya</taxon>
        <taxon>Ascomycota</taxon>
        <taxon>Pezizomycotina</taxon>
        <taxon>Sordariomycetes</taxon>
        <taxon>Sordariomycetidae</taxon>
        <taxon>Magnaporthales</taxon>
        <taxon>Magnaporthaceae</taxon>
        <taxon>Magnaporthiopsis</taxon>
    </lineage>
</organism>
<dbReference type="EnsemblFungi" id="MAPG_06865T0">
    <property type="protein sequence ID" value="MAPG_06865T0"/>
    <property type="gene ID" value="MAPG_06865"/>
</dbReference>